<keyword evidence="3" id="KW-1185">Reference proteome</keyword>
<comment type="caution">
    <text evidence="2">The sequence shown here is derived from an EMBL/GenBank/DDBJ whole genome shotgun (WGS) entry which is preliminary data.</text>
</comment>
<dbReference type="AlphaFoldDB" id="A0A9W6GUW3"/>
<dbReference type="InterPro" id="IPR007893">
    <property type="entry name" value="Spore_coat_U/FanG"/>
</dbReference>
<protein>
    <submittedName>
        <fullName evidence="2">Spore coat protein U</fullName>
    </submittedName>
</protein>
<feature type="domain" description="Spore coat protein U/FanG" evidence="1">
    <location>
        <begin position="12"/>
        <end position="145"/>
    </location>
</feature>
<sequence>MGCSPALSATSTANLAVQMTLEASCTFSAAATVNFGGHSAAGADVDVTSAVTINCAGGTTFNIGLDKGQGSGATYAARKMTSGTNTLTYSLYSDSARTMVWGDSIGTDTVAGTGRGAAMSYPIYGRVPAQGLAAPGDYVDTVKITITY</sequence>
<organism evidence="2 3">
    <name type="scientific">Methylocystis echinoides</name>
    <dbReference type="NCBI Taxonomy" id="29468"/>
    <lineage>
        <taxon>Bacteria</taxon>
        <taxon>Pseudomonadati</taxon>
        <taxon>Pseudomonadota</taxon>
        <taxon>Alphaproteobacteria</taxon>
        <taxon>Hyphomicrobiales</taxon>
        <taxon>Methylocystaceae</taxon>
        <taxon>Methylocystis</taxon>
    </lineage>
</organism>
<evidence type="ECO:0000259" key="1">
    <source>
        <dbReference type="Pfam" id="PF05229"/>
    </source>
</evidence>
<dbReference type="PANTHER" id="PTHR37089">
    <property type="entry name" value="PROTEIN U-RELATED"/>
    <property type="match status" value="1"/>
</dbReference>
<accession>A0A9W6GUW3</accession>
<proteinExistence type="predicted"/>
<keyword evidence="2" id="KW-0946">Virion</keyword>
<dbReference type="SMART" id="SM00972">
    <property type="entry name" value="SCPU"/>
    <property type="match status" value="1"/>
</dbReference>
<evidence type="ECO:0000313" key="3">
    <source>
        <dbReference type="Proteomes" id="UP001144323"/>
    </source>
</evidence>
<keyword evidence="2" id="KW-0167">Capsid protein</keyword>
<dbReference type="PANTHER" id="PTHR37089:SF4">
    <property type="entry name" value="EXPORTED PROTEIN"/>
    <property type="match status" value="1"/>
</dbReference>
<reference evidence="2" key="1">
    <citation type="journal article" date="2023" name="Int. J. Syst. Evol. Microbiol.">
        <title>Methylocystis iwaonis sp. nov., a type II methane-oxidizing bacterium from surface soil of a rice paddy field in Japan, and emended description of the genus Methylocystis (ex Whittenbury et al. 1970) Bowman et al. 1993.</title>
        <authorList>
            <person name="Kaise H."/>
            <person name="Sawadogo J.B."/>
            <person name="Alam M.S."/>
            <person name="Ueno C."/>
            <person name="Dianou D."/>
            <person name="Shinjo R."/>
            <person name="Asakawa S."/>
        </authorList>
    </citation>
    <scope>NUCLEOTIDE SEQUENCE</scope>
    <source>
        <strain evidence="2">LMG27198</strain>
    </source>
</reference>
<gene>
    <name evidence="2" type="ORF">LMG27198_23380</name>
</gene>
<name>A0A9W6GUW3_9HYPH</name>
<dbReference type="Pfam" id="PF05229">
    <property type="entry name" value="SCPU"/>
    <property type="match status" value="1"/>
</dbReference>
<evidence type="ECO:0000313" key="2">
    <source>
        <dbReference type="EMBL" id="GLI93346.1"/>
    </source>
</evidence>
<dbReference type="EMBL" id="BSEC01000001">
    <property type="protein sequence ID" value="GLI93346.1"/>
    <property type="molecule type" value="Genomic_DNA"/>
</dbReference>
<dbReference type="Proteomes" id="UP001144323">
    <property type="component" value="Unassembled WGS sequence"/>
</dbReference>
<dbReference type="InterPro" id="IPR053167">
    <property type="entry name" value="Spore_coat_component"/>
</dbReference>